<proteinExistence type="predicted"/>
<feature type="non-terminal residue" evidence="1">
    <location>
        <position position="32"/>
    </location>
</feature>
<evidence type="ECO:0008006" key="3">
    <source>
        <dbReference type="Google" id="ProtNLM"/>
    </source>
</evidence>
<accession>G8F6E6</accession>
<organism evidence="2">
    <name type="scientific">Macaca fascicularis</name>
    <name type="common">Crab-eating macaque</name>
    <name type="synonym">Cynomolgus monkey</name>
    <dbReference type="NCBI Taxonomy" id="9541"/>
    <lineage>
        <taxon>Eukaryota</taxon>
        <taxon>Metazoa</taxon>
        <taxon>Chordata</taxon>
        <taxon>Craniata</taxon>
        <taxon>Vertebrata</taxon>
        <taxon>Euteleostomi</taxon>
        <taxon>Mammalia</taxon>
        <taxon>Eutheria</taxon>
        <taxon>Euarchontoglires</taxon>
        <taxon>Primates</taxon>
        <taxon>Haplorrhini</taxon>
        <taxon>Catarrhini</taxon>
        <taxon>Cercopithecidae</taxon>
        <taxon>Cercopithecinae</taxon>
        <taxon>Macaca</taxon>
    </lineage>
</organism>
<evidence type="ECO:0000313" key="1">
    <source>
        <dbReference type="EMBL" id="EHH62860.1"/>
    </source>
</evidence>
<protein>
    <recommendedName>
        <fullName evidence="3">MHC class I antigen</fullName>
    </recommendedName>
</protein>
<gene>
    <name evidence="1" type="ORF">EGM_19605</name>
</gene>
<evidence type="ECO:0000313" key="2">
    <source>
        <dbReference type="Proteomes" id="UP000009130"/>
    </source>
</evidence>
<dbReference type="AlphaFoldDB" id="G8F6E6"/>
<dbReference type="Proteomes" id="UP000009130">
    <property type="component" value="Unassembled WGS sequence"/>
</dbReference>
<name>G8F6E6_MACFA</name>
<dbReference type="EMBL" id="JH337838">
    <property type="protein sequence ID" value="EHH62860.1"/>
    <property type="molecule type" value="Genomic_DNA"/>
</dbReference>
<sequence>MAPRTLLLLLWGALVLTQTCAGFHSLRYFHTA</sequence>
<reference evidence="1 2" key="1">
    <citation type="journal article" date="2011" name="Nat. Biotechnol.">
        <title>Genome sequencing and comparison of two nonhuman primate animal models, the cynomolgus and Chinese rhesus macaques.</title>
        <authorList>
            <person name="Yan G."/>
            <person name="Zhang G."/>
            <person name="Fang X."/>
            <person name="Zhang Y."/>
            <person name="Li C."/>
            <person name="Ling F."/>
            <person name="Cooper D.N."/>
            <person name="Li Q."/>
            <person name="Li Y."/>
            <person name="van Gool A.J."/>
            <person name="Du H."/>
            <person name="Chen J."/>
            <person name="Chen R."/>
            <person name="Zhang P."/>
            <person name="Huang Z."/>
            <person name="Thompson J.R."/>
            <person name="Meng Y."/>
            <person name="Bai Y."/>
            <person name="Wang J."/>
            <person name="Zhuo M."/>
            <person name="Wang T."/>
            <person name="Huang Y."/>
            <person name="Wei L."/>
            <person name="Li J."/>
            <person name="Wang Z."/>
            <person name="Hu H."/>
            <person name="Yang P."/>
            <person name="Le L."/>
            <person name="Stenson P.D."/>
            <person name="Li B."/>
            <person name="Liu X."/>
            <person name="Ball E.V."/>
            <person name="An N."/>
            <person name="Huang Q."/>
            <person name="Zhang Y."/>
            <person name="Fan W."/>
            <person name="Zhang X."/>
            <person name="Li Y."/>
            <person name="Wang W."/>
            <person name="Katze M.G."/>
            <person name="Su B."/>
            <person name="Nielsen R."/>
            <person name="Yang H."/>
            <person name="Wang J."/>
            <person name="Wang X."/>
            <person name="Wang J."/>
        </authorList>
    </citation>
    <scope>NUCLEOTIDE SEQUENCE [LARGE SCALE GENOMIC DNA]</scope>
    <source>
        <strain evidence="1 2">CE-4</strain>
    </source>
</reference>